<dbReference type="NCBIfam" id="TIGR00436">
    <property type="entry name" value="era"/>
    <property type="match status" value="1"/>
</dbReference>
<dbReference type="PANTHER" id="PTHR42698:SF1">
    <property type="entry name" value="GTPASE ERA, MITOCHONDRIAL"/>
    <property type="match status" value="1"/>
</dbReference>
<organism evidence="11 12">
    <name type="scientific">Thermithiobacillus plumbiphilus</name>
    <dbReference type="NCBI Taxonomy" id="1729899"/>
    <lineage>
        <taxon>Bacteria</taxon>
        <taxon>Pseudomonadati</taxon>
        <taxon>Pseudomonadota</taxon>
        <taxon>Acidithiobacillia</taxon>
        <taxon>Acidithiobacillales</taxon>
        <taxon>Thermithiobacillaceae</taxon>
        <taxon>Thermithiobacillus</taxon>
    </lineage>
</organism>
<protein>
    <recommendedName>
        <fullName evidence="2 6">GTPase Era</fullName>
    </recommendedName>
</protein>
<dbReference type="InterPro" id="IPR009019">
    <property type="entry name" value="KH_sf_prok-type"/>
</dbReference>
<evidence type="ECO:0000256" key="4">
    <source>
        <dbReference type="ARBA" id="ARBA00022884"/>
    </source>
</evidence>
<evidence type="ECO:0000256" key="7">
    <source>
        <dbReference type="PROSITE-ProRule" id="PRU01050"/>
    </source>
</evidence>
<evidence type="ECO:0000256" key="5">
    <source>
        <dbReference type="ARBA" id="ARBA00023134"/>
    </source>
</evidence>
<feature type="region of interest" description="G3" evidence="7">
    <location>
        <begin position="61"/>
        <end position="64"/>
    </location>
</feature>
<evidence type="ECO:0000313" key="12">
    <source>
        <dbReference type="Proteomes" id="UP001446205"/>
    </source>
</evidence>
<keyword evidence="3 6" id="KW-0547">Nucleotide-binding</keyword>
<comment type="similarity">
    <text evidence="1 6 7 8">Belongs to the TRAFAC class TrmE-Era-EngA-EngB-Septin-like GTPase superfamily. Era GTPase family.</text>
</comment>
<feature type="region of interest" description="G1" evidence="7">
    <location>
        <begin position="14"/>
        <end position="21"/>
    </location>
</feature>
<feature type="binding site" evidence="6">
    <location>
        <begin position="61"/>
        <end position="65"/>
    </location>
    <ligand>
        <name>GTP</name>
        <dbReference type="ChEBI" id="CHEBI:37565"/>
    </ligand>
</feature>
<feature type="region of interest" description="G4" evidence="7">
    <location>
        <begin position="122"/>
        <end position="125"/>
    </location>
</feature>
<gene>
    <name evidence="6 11" type="primary">era</name>
    <name evidence="11" type="ORF">WOB96_14200</name>
</gene>
<evidence type="ECO:0000256" key="1">
    <source>
        <dbReference type="ARBA" id="ARBA00007921"/>
    </source>
</evidence>
<feature type="region of interest" description="G2" evidence="7">
    <location>
        <begin position="40"/>
        <end position="44"/>
    </location>
</feature>
<keyword evidence="12" id="KW-1185">Reference proteome</keyword>
<dbReference type="InterPro" id="IPR004044">
    <property type="entry name" value="KH_dom_type_2"/>
</dbReference>
<dbReference type="Gene3D" id="3.40.50.300">
    <property type="entry name" value="P-loop containing nucleotide triphosphate hydrolases"/>
    <property type="match status" value="1"/>
</dbReference>
<evidence type="ECO:0000256" key="3">
    <source>
        <dbReference type="ARBA" id="ARBA00022741"/>
    </source>
</evidence>
<dbReference type="InterPro" id="IPR015946">
    <property type="entry name" value="KH_dom-like_a/b"/>
</dbReference>
<feature type="binding site" evidence="6">
    <location>
        <begin position="122"/>
        <end position="125"/>
    </location>
    <ligand>
        <name>GTP</name>
        <dbReference type="ChEBI" id="CHEBI:37565"/>
    </ligand>
</feature>
<comment type="subcellular location">
    <subcellularLocation>
        <location evidence="6">Cytoplasm</location>
    </subcellularLocation>
    <subcellularLocation>
        <location evidence="6">Cell membrane</location>
        <topology evidence="6">Peripheral membrane protein</topology>
    </subcellularLocation>
</comment>
<evidence type="ECO:0000313" key="11">
    <source>
        <dbReference type="EMBL" id="MEK8090906.1"/>
    </source>
</evidence>
<dbReference type="NCBIfam" id="TIGR00231">
    <property type="entry name" value="small_GTP"/>
    <property type="match status" value="1"/>
</dbReference>
<dbReference type="Gene3D" id="3.30.300.20">
    <property type="match status" value="1"/>
</dbReference>
<dbReference type="InterPro" id="IPR005225">
    <property type="entry name" value="Small_GTP-bd"/>
</dbReference>
<reference evidence="11 12" key="1">
    <citation type="submission" date="2024-04" db="EMBL/GenBank/DDBJ databases">
        <authorList>
            <person name="Abashina T."/>
            <person name="Shaikin A."/>
        </authorList>
    </citation>
    <scope>NUCLEOTIDE SEQUENCE [LARGE SCALE GENOMIC DNA]</scope>
    <source>
        <strain evidence="11 12">AAFK</strain>
    </source>
</reference>
<dbReference type="EMBL" id="JBBPCO010000019">
    <property type="protein sequence ID" value="MEK8090906.1"/>
    <property type="molecule type" value="Genomic_DNA"/>
</dbReference>
<keyword evidence="4 6" id="KW-0694">RNA-binding</keyword>
<dbReference type="SUPFAM" id="SSF52540">
    <property type="entry name" value="P-loop containing nucleoside triphosphate hydrolases"/>
    <property type="match status" value="1"/>
</dbReference>
<feature type="domain" description="KH type-2" evidence="9">
    <location>
        <begin position="196"/>
        <end position="280"/>
    </location>
</feature>
<dbReference type="NCBIfam" id="NF000908">
    <property type="entry name" value="PRK00089.1"/>
    <property type="match status" value="1"/>
</dbReference>
<dbReference type="InterPro" id="IPR005662">
    <property type="entry name" value="GTPase_Era-like"/>
</dbReference>
<dbReference type="Pfam" id="PF07650">
    <property type="entry name" value="KH_2"/>
    <property type="match status" value="1"/>
</dbReference>
<dbReference type="PROSITE" id="PS50823">
    <property type="entry name" value="KH_TYPE_2"/>
    <property type="match status" value="1"/>
</dbReference>
<feature type="region of interest" description="G5" evidence="7">
    <location>
        <begin position="152"/>
        <end position="154"/>
    </location>
</feature>
<feature type="domain" description="Era-type G" evidence="10">
    <location>
        <begin position="6"/>
        <end position="173"/>
    </location>
</feature>
<evidence type="ECO:0000256" key="8">
    <source>
        <dbReference type="RuleBase" id="RU003761"/>
    </source>
</evidence>
<evidence type="ECO:0000259" key="10">
    <source>
        <dbReference type="PROSITE" id="PS51713"/>
    </source>
</evidence>
<dbReference type="SUPFAM" id="SSF54814">
    <property type="entry name" value="Prokaryotic type KH domain (KH-domain type II)"/>
    <property type="match status" value="1"/>
</dbReference>
<dbReference type="InterPro" id="IPR030388">
    <property type="entry name" value="G_ERA_dom"/>
</dbReference>
<keyword evidence="6" id="KW-0699">rRNA-binding</keyword>
<evidence type="ECO:0000259" key="9">
    <source>
        <dbReference type="PROSITE" id="PS50823"/>
    </source>
</evidence>
<dbReference type="RefSeq" id="WP_341371962.1">
    <property type="nucleotide sequence ID" value="NZ_JBBPCO010000019.1"/>
</dbReference>
<dbReference type="PROSITE" id="PS51713">
    <property type="entry name" value="G_ERA"/>
    <property type="match status" value="1"/>
</dbReference>
<keyword evidence="6" id="KW-0963">Cytoplasm</keyword>
<sequence>MDADFKSGYIVLVGRPNVGKSTLLNHLVGQKVSITSRRPQTTRNRILGIRTRADAQLLFVDTPGIHDPKNPLNRYMMRMAQGALGAVDVAVLVVEAGTFREDDARALDLLRPLGKPVILVVNKVDTLKNKSRLLPFLQAMGERHPFAEVVPMSARAPADVKALEDLLVKYLPQGEPFYGEDEITDRSMRFMAAELIREQVFRSVGQELPYASAVGIDEFKEEGRLTRIQATIYVERPGQKAILIGAGGERLKQIGQAARLELEKLLGTKVFLGLWVKVKTGWATDANVLHSIGYDRNDG</sequence>
<dbReference type="InterPro" id="IPR027417">
    <property type="entry name" value="P-loop_NTPase"/>
</dbReference>
<comment type="caution">
    <text evidence="11">The sequence shown here is derived from an EMBL/GenBank/DDBJ whole genome shotgun (WGS) entry which is preliminary data.</text>
</comment>
<proteinExistence type="inferred from homology"/>
<comment type="function">
    <text evidence="6">An essential GTPase that binds both GDP and GTP, with rapid nucleotide exchange. Plays a role in 16S rRNA processing and 30S ribosomal subunit biogenesis and possibly also in cell cycle regulation and energy metabolism.</text>
</comment>
<dbReference type="PANTHER" id="PTHR42698">
    <property type="entry name" value="GTPASE ERA"/>
    <property type="match status" value="1"/>
</dbReference>
<dbReference type="Pfam" id="PF01926">
    <property type="entry name" value="MMR_HSR1"/>
    <property type="match status" value="1"/>
</dbReference>
<evidence type="ECO:0000256" key="6">
    <source>
        <dbReference type="HAMAP-Rule" id="MF_00367"/>
    </source>
</evidence>
<keyword evidence="6" id="KW-1003">Cell membrane</keyword>
<accession>A0ABU9DBL1</accession>
<dbReference type="CDD" id="cd04163">
    <property type="entry name" value="Era"/>
    <property type="match status" value="1"/>
</dbReference>
<dbReference type="InterPro" id="IPR006073">
    <property type="entry name" value="GTP-bd"/>
</dbReference>
<comment type="subunit">
    <text evidence="6">Monomer.</text>
</comment>
<keyword evidence="5 6" id="KW-0342">GTP-binding</keyword>
<dbReference type="CDD" id="cd22534">
    <property type="entry name" value="KH-II_Era"/>
    <property type="match status" value="1"/>
</dbReference>
<keyword evidence="6" id="KW-0472">Membrane</keyword>
<feature type="binding site" evidence="6">
    <location>
        <begin position="14"/>
        <end position="21"/>
    </location>
    <ligand>
        <name>GTP</name>
        <dbReference type="ChEBI" id="CHEBI:37565"/>
    </ligand>
</feature>
<dbReference type="HAMAP" id="MF_00367">
    <property type="entry name" value="GTPase_Era"/>
    <property type="match status" value="1"/>
</dbReference>
<evidence type="ECO:0000256" key="2">
    <source>
        <dbReference type="ARBA" id="ARBA00020484"/>
    </source>
</evidence>
<keyword evidence="6" id="KW-0690">Ribosome biogenesis</keyword>
<dbReference type="Proteomes" id="UP001446205">
    <property type="component" value="Unassembled WGS sequence"/>
</dbReference>
<name>A0ABU9DBL1_9PROT</name>